<gene>
    <name evidence="3" type="ORF">MEDL_65538</name>
</gene>
<dbReference type="EMBL" id="CAJPWZ010003207">
    <property type="protein sequence ID" value="CAG2254048.1"/>
    <property type="molecule type" value="Genomic_DNA"/>
</dbReference>
<dbReference type="PANTHER" id="PTHR36867">
    <property type="entry name" value="MCG131172, ISOFORM CRA_A"/>
    <property type="match status" value="1"/>
</dbReference>
<dbReference type="OrthoDB" id="9836384at2759"/>
<dbReference type="Proteomes" id="UP000683360">
    <property type="component" value="Unassembled WGS sequence"/>
</dbReference>
<evidence type="ECO:0000313" key="3">
    <source>
        <dbReference type="EMBL" id="CAG2254048.1"/>
    </source>
</evidence>
<dbReference type="AlphaFoldDB" id="A0A8S3VA27"/>
<accession>A0A8S3VA27</accession>
<comment type="caution">
    <text evidence="3">The sequence shown here is derived from an EMBL/GenBank/DDBJ whole genome shotgun (WGS) entry which is preliminary data.</text>
</comment>
<proteinExistence type="predicted"/>
<evidence type="ECO:0000256" key="2">
    <source>
        <dbReference type="SAM" id="MobiDB-lite"/>
    </source>
</evidence>
<feature type="coiled-coil region" evidence="1">
    <location>
        <begin position="203"/>
        <end position="283"/>
    </location>
</feature>
<sequence length="313" mass="36179">MEDSRLENCDEFDEAFPMKTGFCQLISEEQFEDQAQTETEKALQQLMEHLDTNPELIQELMKKRKREEEEEGGFMSYMKLKMLSMMGRDIDARYAVTENECEEKISQLKDGMSKAFMYSLESKGRRYSERLAAKKQKKSSSSSNDENVALSIPVAPPLPPPPGSKVEKVIRKTSQSDKEKITPTKLRTPLKDRNQPEIEKDPLEQYKDQCEELSGELVVTKKLLKDIQEEKQRLEVESSQVKEMCRRELEKSEADGKRNAVIIADYKQICSQLSERLEKQQTANKEEIGRIKIASIFHNLLNYSLHIFVSPVQ</sequence>
<protein>
    <submittedName>
        <fullName evidence="3">RABGAP1</fullName>
    </submittedName>
</protein>
<organism evidence="3 4">
    <name type="scientific">Mytilus edulis</name>
    <name type="common">Blue mussel</name>
    <dbReference type="NCBI Taxonomy" id="6550"/>
    <lineage>
        <taxon>Eukaryota</taxon>
        <taxon>Metazoa</taxon>
        <taxon>Spiralia</taxon>
        <taxon>Lophotrochozoa</taxon>
        <taxon>Mollusca</taxon>
        <taxon>Bivalvia</taxon>
        <taxon>Autobranchia</taxon>
        <taxon>Pteriomorphia</taxon>
        <taxon>Mytilida</taxon>
        <taxon>Mytiloidea</taxon>
        <taxon>Mytilidae</taxon>
        <taxon>Mytilinae</taxon>
        <taxon>Mytilus</taxon>
    </lineage>
</organism>
<evidence type="ECO:0000256" key="1">
    <source>
        <dbReference type="SAM" id="Coils"/>
    </source>
</evidence>
<name>A0A8S3VA27_MYTED</name>
<dbReference type="PANTHER" id="PTHR36867:SF1">
    <property type="entry name" value="RIKEN CDNA 2610318N02 GENE"/>
    <property type="match status" value="1"/>
</dbReference>
<feature type="compositionally biased region" description="Basic and acidic residues" evidence="2">
    <location>
        <begin position="165"/>
        <end position="182"/>
    </location>
</feature>
<reference evidence="3" key="1">
    <citation type="submission" date="2021-03" db="EMBL/GenBank/DDBJ databases">
        <authorList>
            <person name="Bekaert M."/>
        </authorList>
    </citation>
    <scope>NUCLEOTIDE SEQUENCE</scope>
</reference>
<keyword evidence="4" id="KW-1185">Reference proteome</keyword>
<keyword evidence="1" id="KW-0175">Coiled coil</keyword>
<feature type="compositionally biased region" description="Pro residues" evidence="2">
    <location>
        <begin position="154"/>
        <end position="163"/>
    </location>
</feature>
<feature type="region of interest" description="Disordered" evidence="2">
    <location>
        <begin position="129"/>
        <end position="194"/>
    </location>
</feature>
<evidence type="ECO:0000313" key="4">
    <source>
        <dbReference type="Proteomes" id="UP000683360"/>
    </source>
</evidence>